<dbReference type="Proteomes" id="UP000464262">
    <property type="component" value="Chromosome 1"/>
</dbReference>
<sequence length="85" mass="10020">MPNLALTQEQKKLLKWMSVGHTFKVCSDYGPKQWDIIPSKRLPIRLFQTTVQKLYQHGLISFEPIYYFGQRWDEFSLTEKGKAAL</sequence>
<keyword evidence="2" id="KW-1185">Reference proteome</keyword>
<protein>
    <submittedName>
        <fullName evidence="1">Uncharacterized protein</fullName>
    </submittedName>
</protein>
<proteinExistence type="predicted"/>
<dbReference type="KEGG" id="vas:GT360_12450"/>
<dbReference type="RefSeq" id="WP_164649178.1">
    <property type="nucleotide sequence ID" value="NZ_CP047475.1"/>
</dbReference>
<dbReference type="EMBL" id="CP047475">
    <property type="protein sequence ID" value="QIA64269.1"/>
    <property type="molecule type" value="Genomic_DNA"/>
</dbReference>
<evidence type="ECO:0000313" key="2">
    <source>
        <dbReference type="Proteomes" id="UP000464262"/>
    </source>
</evidence>
<accession>A0A7Z2T4J8</accession>
<dbReference type="AlphaFoldDB" id="A0A7Z2T4J8"/>
<organism evidence="1 2">
    <name type="scientific">Vibrio astriarenae</name>
    <dbReference type="NCBI Taxonomy" id="1481923"/>
    <lineage>
        <taxon>Bacteria</taxon>
        <taxon>Pseudomonadati</taxon>
        <taxon>Pseudomonadota</taxon>
        <taxon>Gammaproteobacteria</taxon>
        <taxon>Vibrionales</taxon>
        <taxon>Vibrionaceae</taxon>
        <taxon>Vibrio</taxon>
    </lineage>
</organism>
<reference evidence="1 2" key="1">
    <citation type="submission" date="2020-01" db="EMBL/GenBank/DDBJ databases">
        <title>Whole genome and functional gene identification of agarase of Vibrio HN897.</title>
        <authorList>
            <person name="Liu Y."/>
            <person name="Zhao Z."/>
        </authorList>
    </citation>
    <scope>NUCLEOTIDE SEQUENCE [LARGE SCALE GENOMIC DNA]</scope>
    <source>
        <strain evidence="1 2">HN897</strain>
    </source>
</reference>
<name>A0A7Z2T4J8_9VIBR</name>
<gene>
    <name evidence="1" type="ORF">GT360_12450</name>
</gene>
<evidence type="ECO:0000313" key="1">
    <source>
        <dbReference type="EMBL" id="QIA64269.1"/>
    </source>
</evidence>